<accession>A0AAP0KBJ8</accession>
<protein>
    <submittedName>
        <fullName evidence="1">Uncharacterized protein</fullName>
    </submittedName>
</protein>
<dbReference type="PANTHER" id="PTHR33702:SF16">
    <property type="match status" value="1"/>
</dbReference>
<dbReference type="PANTHER" id="PTHR33702">
    <property type="entry name" value="BNAA09G40010D PROTEIN"/>
    <property type="match status" value="1"/>
</dbReference>
<proteinExistence type="predicted"/>
<sequence>MELLSMNFINGGLKRYWRRRRYQRLDGTEAWTGRRNLKVVRFGGDKSGGSTRRFWRIRAIPKLRMKIFNPIKVLAKVRDAYVNMMVGWVGNDSFFGDKRIPRARQVIERKSSKRVEEFEVKLIMEIYKSLKASRELAAFS</sequence>
<comment type="caution">
    <text evidence="1">The sequence shown here is derived from an EMBL/GenBank/DDBJ whole genome shotgun (WGS) entry which is preliminary data.</text>
</comment>
<reference evidence="1 2" key="1">
    <citation type="submission" date="2024-01" db="EMBL/GenBank/DDBJ databases">
        <title>Genome assemblies of Stephania.</title>
        <authorList>
            <person name="Yang L."/>
        </authorList>
    </citation>
    <scope>NUCLEOTIDE SEQUENCE [LARGE SCALE GENOMIC DNA]</scope>
    <source>
        <strain evidence="1">JXDWG</strain>
        <tissue evidence="1">Leaf</tissue>
    </source>
</reference>
<evidence type="ECO:0000313" key="1">
    <source>
        <dbReference type="EMBL" id="KAK9149616.1"/>
    </source>
</evidence>
<organism evidence="1 2">
    <name type="scientific">Stephania cephalantha</name>
    <dbReference type="NCBI Taxonomy" id="152367"/>
    <lineage>
        <taxon>Eukaryota</taxon>
        <taxon>Viridiplantae</taxon>
        <taxon>Streptophyta</taxon>
        <taxon>Embryophyta</taxon>
        <taxon>Tracheophyta</taxon>
        <taxon>Spermatophyta</taxon>
        <taxon>Magnoliopsida</taxon>
        <taxon>Ranunculales</taxon>
        <taxon>Menispermaceae</taxon>
        <taxon>Menispermoideae</taxon>
        <taxon>Cissampelideae</taxon>
        <taxon>Stephania</taxon>
    </lineage>
</organism>
<dbReference type="AlphaFoldDB" id="A0AAP0KBJ8"/>
<dbReference type="EMBL" id="JBBNAG010000003">
    <property type="protein sequence ID" value="KAK9149616.1"/>
    <property type="molecule type" value="Genomic_DNA"/>
</dbReference>
<dbReference type="Proteomes" id="UP001419268">
    <property type="component" value="Unassembled WGS sequence"/>
</dbReference>
<keyword evidence="2" id="KW-1185">Reference proteome</keyword>
<evidence type="ECO:0000313" key="2">
    <source>
        <dbReference type="Proteomes" id="UP001419268"/>
    </source>
</evidence>
<gene>
    <name evidence="1" type="ORF">Scep_008373</name>
</gene>
<name>A0AAP0KBJ8_9MAGN</name>